<keyword evidence="4" id="KW-1185">Reference proteome</keyword>
<organism evidence="3 4">
    <name type="scientific">Botrytis porri</name>
    <dbReference type="NCBI Taxonomy" id="87229"/>
    <lineage>
        <taxon>Eukaryota</taxon>
        <taxon>Fungi</taxon>
        <taxon>Dikarya</taxon>
        <taxon>Ascomycota</taxon>
        <taxon>Pezizomycotina</taxon>
        <taxon>Leotiomycetes</taxon>
        <taxon>Helotiales</taxon>
        <taxon>Sclerotiniaceae</taxon>
        <taxon>Botrytis</taxon>
    </lineage>
</organism>
<gene>
    <name evidence="3" type="ORF">BPOR_1077g00020</name>
</gene>
<comment type="caution">
    <text evidence="3">The sequence shown here is derived from an EMBL/GenBank/DDBJ whole genome shotgun (WGS) entry which is preliminary data.</text>
</comment>
<protein>
    <recommendedName>
        <fullName evidence="2">2EXR domain-containing protein</fullName>
    </recommendedName>
</protein>
<accession>A0A4Z1KJJ5</accession>
<dbReference type="Pfam" id="PF20150">
    <property type="entry name" value="2EXR"/>
    <property type="match status" value="2"/>
</dbReference>
<feature type="region of interest" description="Disordered" evidence="1">
    <location>
        <begin position="354"/>
        <end position="377"/>
    </location>
</feature>
<feature type="domain" description="2EXR" evidence="2">
    <location>
        <begin position="57"/>
        <end position="181"/>
    </location>
</feature>
<dbReference type="Proteomes" id="UP000297280">
    <property type="component" value="Unassembled WGS sequence"/>
</dbReference>
<feature type="region of interest" description="Disordered" evidence="1">
    <location>
        <begin position="490"/>
        <end position="511"/>
    </location>
</feature>
<dbReference type="AlphaFoldDB" id="A0A4Z1KJJ5"/>
<dbReference type="EMBL" id="PQXO01001071">
    <property type="protein sequence ID" value="TGO81627.1"/>
    <property type="molecule type" value="Genomic_DNA"/>
</dbReference>
<name>A0A4Z1KJJ5_9HELO</name>
<dbReference type="PANTHER" id="PTHR35910">
    <property type="entry name" value="2EXR DOMAIN-CONTAINING PROTEIN"/>
    <property type="match status" value="1"/>
</dbReference>
<dbReference type="PANTHER" id="PTHR35910:SF1">
    <property type="entry name" value="2EXR DOMAIN-CONTAINING PROTEIN"/>
    <property type="match status" value="1"/>
</dbReference>
<feature type="region of interest" description="Disordered" evidence="1">
    <location>
        <begin position="1"/>
        <end position="24"/>
    </location>
</feature>
<evidence type="ECO:0000259" key="2">
    <source>
        <dbReference type="Pfam" id="PF20150"/>
    </source>
</evidence>
<proteinExistence type="predicted"/>
<dbReference type="InterPro" id="IPR045518">
    <property type="entry name" value="2EXR"/>
</dbReference>
<sequence length="657" mass="75267">MGFGSSLLLDEGISEPTSPLPHEQVPVSIKGGTFDIIHNNIEGDRLELQQIQSAETFPYFNSFPWLVRMNVWLHCFVPRRVDLREGVKDPADDTGFIDRPCPKARSSLPITLFVNYESRKLTLLHYYRLTQPIATQSRWFSPAKIKGLKHIFLGNHLVKQPSSNFSSNCNVIYFNPKIDHLFLTIDAFRNPSMPQYVLDILQRDRGSSSIVDEIEHIEIYCTGSTGNNLHGARVLRMLKNLKTMNIIFGKEPGGHDERRETVVAFDMTQRGNTFSGTGDHMKVTVKIDGNRCIPYYKEKNEKERVKVADQRPYGLVPMLGLIVSSQIESSQTSTMDEEKAFVASKLEISSSTSENEQFSFTAKPSHDSKSGNDAIKNLSSKLPDIADSGLSQETSTDLTSTRAIPATTFLRFPHLFLELRNKIWRHSFPRQNLMLGPWSFMKPKSFLFQDSNPPSFRACNNLPMAFANRESRAETLKHYHVIYQAHYRSQETTSSSDTQAEKSTSNDDYQSGATNLRLPHVMYFNLKVDCLSLVYPNFYTTSSEIQALFPLYDQKTVSCLERIRVVKIYHAKFEENRLGYYITMNGLPHILECFKSLQRVELILHPRFEGTTDDLLDRDYVTNQIKNKWTGNAELKFVWGRENRNGVFCEILTRRSR</sequence>
<reference evidence="3 4" key="1">
    <citation type="submission" date="2017-12" db="EMBL/GenBank/DDBJ databases">
        <title>Comparative genomics of Botrytis spp.</title>
        <authorList>
            <person name="Valero-Jimenez C.A."/>
            <person name="Tapia P."/>
            <person name="Veloso J."/>
            <person name="Silva-Moreno E."/>
            <person name="Staats M."/>
            <person name="Valdes J.H."/>
            <person name="Van Kan J.A.L."/>
        </authorList>
    </citation>
    <scope>NUCLEOTIDE SEQUENCE [LARGE SCALE GENOMIC DNA]</scope>
    <source>
        <strain evidence="3 4">MUCL3349</strain>
    </source>
</reference>
<feature type="domain" description="2EXR" evidence="2">
    <location>
        <begin position="409"/>
        <end position="530"/>
    </location>
</feature>
<evidence type="ECO:0000313" key="4">
    <source>
        <dbReference type="Proteomes" id="UP000297280"/>
    </source>
</evidence>
<evidence type="ECO:0000256" key="1">
    <source>
        <dbReference type="SAM" id="MobiDB-lite"/>
    </source>
</evidence>
<evidence type="ECO:0000313" key="3">
    <source>
        <dbReference type="EMBL" id="TGO81627.1"/>
    </source>
</evidence>